<keyword evidence="1" id="KW-1133">Transmembrane helix</keyword>
<keyword evidence="1" id="KW-0472">Membrane</keyword>
<name>A0A433DLN3_9FUNG</name>
<feature type="transmembrane region" description="Helical" evidence="1">
    <location>
        <begin position="20"/>
        <end position="40"/>
    </location>
</feature>
<keyword evidence="1" id="KW-0812">Transmembrane</keyword>
<dbReference type="Proteomes" id="UP000268093">
    <property type="component" value="Unassembled WGS sequence"/>
</dbReference>
<keyword evidence="3" id="KW-1185">Reference proteome</keyword>
<dbReference type="OrthoDB" id="6500128at2759"/>
<evidence type="ECO:0000313" key="3">
    <source>
        <dbReference type="Proteomes" id="UP000268093"/>
    </source>
</evidence>
<dbReference type="EMBL" id="RBNI01000484">
    <property type="protein sequence ID" value="RUP51773.1"/>
    <property type="molecule type" value="Genomic_DNA"/>
</dbReference>
<accession>A0A433DLN3</accession>
<evidence type="ECO:0000256" key="1">
    <source>
        <dbReference type="SAM" id="Phobius"/>
    </source>
</evidence>
<proteinExistence type="predicted"/>
<sequence length="87" mass="9854">MGVVIVMSISWIDAGMAGLSLSYTLTFTHHILWVVHMYVINKINLNAIKHVREYMQIDKELLSRIPENAPAISWPHAGEIVVEDLVI</sequence>
<reference evidence="2 3" key="1">
    <citation type="journal article" date="2018" name="New Phytol.">
        <title>Phylogenomics of Endogonaceae and evolution of mycorrhizas within Mucoromycota.</title>
        <authorList>
            <person name="Chang Y."/>
            <person name="Desiro A."/>
            <person name="Na H."/>
            <person name="Sandor L."/>
            <person name="Lipzen A."/>
            <person name="Clum A."/>
            <person name="Barry K."/>
            <person name="Grigoriev I.V."/>
            <person name="Martin F.M."/>
            <person name="Stajich J.E."/>
            <person name="Smith M.E."/>
            <person name="Bonito G."/>
            <person name="Spatafora J.W."/>
        </authorList>
    </citation>
    <scope>NUCLEOTIDE SEQUENCE [LARGE SCALE GENOMIC DNA]</scope>
    <source>
        <strain evidence="2 3">GMNB39</strain>
    </source>
</reference>
<gene>
    <name evidence="2" type="ORF">BC936DRAFT_146009</name>
</gene>
<dbReference type="AlphaFoldDB" id="A0A433DLN3"/>
<organism evidence="2 3">
    <name type="scientific">Jimgerdemannia flammicorona</name>
    <dbReference type="NCBI Taxonomy" id="994334"/>
    <lineage>
        <taxon>Eukaryota</taxon>
        <taxon>Fungi</taxon>
        <taxon>Fungi incertae sedis</taxon>
        <taxon>Mucoromycota</taxon>
        <taxon>Mucoromycotina</taxon>
        <taxon>Endogonomycetes</taxon>
        <taxon>Endogonales</taxon>
        <taxon>Endogonaceae</taxon>
        <taxon>Jimgerdemannia</taxon>
    </lineage>
</organism>
<protein>
    <recommendedName>
        <fullName evidence="4">ABC transmembrane type-1 domain-containing protein</fullName>
    </recommendedName>
</protein>
<evidence type="ECO:0000313" key="2">
    <source>
        <dbReference type="EMBL" id="RUP51773.1"/>
    </source>
</evidence>
<evidence type="ECO:0008006" key="4">
    <source>
        <dbReference type="Google" id="ProtNLM"/>
    </source>
</evidence>
<comment type="caution">
    <text evidence="2">The sequence shown here is derived from an EMBL/GenBank/DDBJ whole genome shotgun (WGS) entry which is preliminary data.</text>
</comment>